<name>A0A0M3KHG2_ANISI</name>
<keyword evidence="2" id="KW-1185">Reference proteome</keyword>
<accession>A0A0M3KHG2</accession>
<protein>
    <submittedName>
        <fullName evidence="3">DNA-directed RNA polymerase</fullName>
    </submittedName>
</protein>
<reference evidence="3" key="1">
    <citation type="submission" date="2017-02" db="UniProtKB">
        <authorList>
            <consortium name="WormBaseParasite"/>
        </authorList>
    </citation>
    <scope>IDENTIFICATION</scope>
</reference>
<dbReference type="WBParaSite" id="ASIM_0002042701-mRNA-1">
    <property type="protein sequence ID" value="ASIM_0002042701-mRNA-1"/>
    <property type="gene ID" value="ASIM_0002042701"/>
</dbReference>
<evidence type="ECO:0000313" key="2">
    <source>
        <dbReference type="Proteomes" id="UP000267096"/>
    </source>
</evidence>
<sequence length="149" mass="16809">MLDVMSGTHLVNESLLIEINEFLSSAFLSSNDSSSLLMSIRKYTLPLENLLKCFLLDRIVIVANETEMVDRAKIRHPPDFVDGTSGRMDGARHPVSRDNTFVDLKYLTYGFSFLQDAVERALIELATGQRVKTGLFAQQEPYPCTGYDR</sequence>
<gene>
    <name evidence="1" type="ORF">ASIM_LOCUS19811</name>
</gene>
<dbReference type="Proteomes" id="UP000267096">
    <property type="component" value="Unassembled WGS sequence"/>
</dbReference>
<proteinExistence type="predicted"/>
<evidence type="ECO:0000313" key="1">
    <source>
        <dbReference type="EMBL" id="VDK72288.1"/>
    </source>
</evidence>
<organism evidence="3">
    <name type="scientific">Anisakis simplex</name>
    <name type="common">Herring worm</name>
    <dbReference type="NCBI Taxonomy" id="6269"/>
    <lineage>
        <taxon>Eukaryota</taxon>
        <taxon>Metazoa</taxon>
        <taxon>Ecdysozoa</taxon>
        <taxon>Nematoda</taxon>
        <taxon>Chromadorea</taxon>
        <taxon>Rhabditida</taxon>
        <taxon>Spirurina</taxon>
        <taxon>Ascaridomorpha</taxon>
        <taxon>Ascaridoidea</taxon>
        <taxon>Anisakidae</taxon>
        <taxon>Anisakis</taxon>
        <taxon>Anisakis simplex complex</taxon>
    </lineage>
</organism>
<evidence type="ECO:0000313" key="3">
    <source>
        <dbReference type="WBParaSite" id="ASIM_0002042701-mRNA-1"/>
    </source>
</evidence>
<dbReference type="OrthoDB" id="10255969at2759"/>
<reference evidence="1 2" key="2">
    <citation type="submission" date="2018-11" db="EMBL/GenBank/DDBJ databases">
        <authorList>
            <consortium name="Pathogen Informatics"/>
        </authorList>
    </citation>
    <scope>NUCLEOTIDE SEQUENCE [LARGE SCALE GENOMIC DNA]</scope>
</reference>
<dbReference type="AlphaFoldDB" id="A0A0M3KHG2"/>
<dbReference type="EMBL" id="UYRR01038009">
    <property type="protein sequence ID" value="VDK72288.1"/>
    <property type="molecule type" value="Genomic_DNA"/>
</dbReference>